<evidence type="ECO:0000313" key="2">
    <source>
        <dbReference type="EMBL" id="MFB9821448.1"/>
    </source>
</evidence>
<comment type="caution">
    <text evidence="2">The sequence shown here is derived from an EMBL/GenBank/DDBJ whole genome shotgun (WGS) entry which is preliminary data.</text>
</comment>
<dbReference type="SMART" id="SM00216">
    <property type="entry name" value="VWD"/>
    <property type="match status" value="1"/>
</dbReference>
<sequence length="1880" mass="196491">MEYAVSKPADGALMVTPGKAREDCNQPARVLDVQWLDQDFDTWPRTYPMVLPLIGTIGGGSQPEPLWLRTLPLRRFADLVESVLHVASCTWLCIGSDGVRTPDGPLDLPTQLMLMDWLKAQGVQTAFGDPHLVNLDGTAFDVQSVGEFDLVQSAQDDVPYDFRVQARFKGLSGGKVSTTDAVAFVLNGKKVILSSTGLTVEGTHLDIPDGSYVYFGAGSAVFRSGNAYAAVWPGQTDRPVLTFESSNVRIHVPPAISTRGLLGNNNGIKGDDFVTRGGWNLGANPSAAALHGSFADSWRITDATSLFSYDAGQSTATFTDTSYPQNIVKVSDYSADVITAAQNSCHQANVEEGPALSGCISDVILSGDAPTYTALAAQVKAPASSLVGSKTFDSNGHLGEDFESAVAPNLDPYRLSTDPATSTIAGPLSGDRPYAFSVTDMPAHNSLTVAFDLLTLGTWDGVNSSLALNIDGTSVWSSSLSSVTNATPAGTGQLASGDQFKKYRVSVNLPHLTPTLKASLTASGIALTASRAIGIDNIDITEQLIPPQTFALPLDGSAISDGVPGAGAGNLETRASKDAYTFTVPDGGKTLFLDFRSCVSNNGNQYLNGLMWQVVNAASGAKVAGDYCGSGNTSVALPAGDYRLELTTDPTRDSWGTYSLAAFFVPDPQTFTLPLDGSAISNGVPGTGAGNLETKGSKDFYTFTVPAGGKTLYLDFNRDCVNHPANIFLNGLTWQVTSVANGAKIAGDYCGSGNKTVALAAGDYRLETGTDIIRNSYGTYSLSAFFVPDPQTFTLPLDGSTVSNGVPGPGAGNLETKASKDFYTFTVPAGGKTLYLDFNRDCVNHADNIFLNGLTWQVTSIASGAKVAGDYCGSGNKTVALAAGDYRLEMGTDLSRNSYGTYSLSAFFVPDPQTFALPLDGSAVSNGVPGSGAGNLETKNSTDLFTFNVPDGGRTLFLDFRSCLSNPANTYLNGLTWQVVSSFTGVRMGGDYCGSGNKTVGLPPGDYRLEMGSDIARNSYGTYSLAAFFVPDPQTFVLPLDGNAVSNGVPGAGAGNLETKGSQDLYTFTVPTGGRTLFLDFRSCLSNPANTYLNGLTWQVTSVASGAKVAGDYCGSGNKTVALAAGDYRLEMGTDITRNSYGTYSLSAFFVPDPQTFTLPLDGSAISDGVPGTGAGNLETKGSKDAYTFTVPDGGKTLFLDFRSCISNNANQYLNGLTWQVTSVASGAKVAGDYCGSGNKTVGLPPGDYRLEMGTDITRNSYGTYSLAAFFVPDPQTFTLPLDGSTVSNGVPGAGAGNLETKGSKDLYTFTVPTGGRTLFLDFRSCLSNPANTYLNGITWQVTSVASGAKVAGDYCGSGNKTVALAAGDYRLEMGTDISRNSYGTYSLAAFFVPDPQTFVLPLDGSLVSDGVPGTGAGNLETKASKDAYTFTVPDGGKTLFLDFRSCISNNENGYLNGLTWQVTSVASGAKVAGDYCGSGNKTVALAAGDYKLEMGTDVSRNSYGTYSLAAFFVPDPQTFTLPLDGSVVSDGVPASGAGNLETKASKDFYTFTVPAGGKTLYLDLNRDCVNHPANIFANGLTWQVTSVASGAKVAGDYCGSGNKTVALAAGDYRLEMGTDISRNSYGTYSLSAFFVPDPQTFTLPLDGSAISDGVPGTGAGNLETKASKDFYTFTVPAGGKTLYLDFNRDCVSHPDSIFANGLTWQVTSIASGAKVAGDYCGSGNKTVALPAGDYRLEMGTDIARKSYGTYSLAAFFVPDPQTFTIPLDGSTVSDGVPAAGAGNLETKGSKDFYTFTVATGGKTLSISWVTCLSNPANPYANGLTWQVTSVASGAKVAGDYCASGNKTVALPAGDYRLEMASDITRNSYGTYSFSGAVNG</sequence>
<accession>A0ABV5Y381</accession>
<keyword evidence="3" id="KW-1185">Reference proteome</keyword>
<reference evidence="2 3" key="1">
    <citation type="submission" date="2024-09" db="EMBL/GenBank/DDBJ databases">
        <authorList>
            <person name="Sun Q."/>
            <person name="Mori K."/>
        </authorList>
    </citation>
    <scope>NUCLEOTIDE SEQUENCE [LARGE SCALE GENOMIC DNA]</scope>
    <source>
        <strain evidence="2 3">JCM 1334</strain>
    </source>
</reference>
<organism evidence="2 3">
    <name type="scientific">Arthrobacter ramosus</name>
    <dbReference type="NCBI Taxonomy" id="1672"/>
    <lineage>
        <taxon>Bacteria</taxon>
        <taxon>Bacillati</taxon>
        <taxon>Actinomycetota</taxon>
        <taxon>Actinomycetes</taxon>
        <taxon>Micrococcales</taxon>
        <taxon>Micrococcaceae</taxon>
        <taxon>Arthrobacter</taxon>
    </lineage>
</organism>
<feature type="domain" description="VWFD" evidence="1">
    <location>
        <begin position="122"/>
        <end position="306"/>
    </location>
</feature>
<name>A0ABV5Y381_ARTRM</name>
<dbReference type="Proteomes" id="UP001589702">
    <property type="component" value="Unassembled WGS sequence"/>
</dbReference>
<dbReference type="Pfam" id="PF00094">
    <property type="entry name" value="VWD"/>
    <property type="match status" value="1"/>
</dbReference>
<evidence type="ECO:0000259" key="1">
    <source>
        <dbReference type="PROSITE" id="PS51233"/>
    </source>
</evidence>
<gene>
    <name evidence="2" type="ORF">ACFFP1_18315</name>
</gene>
<dbReference type="EMBL" id="JBHMBC010000036">
    <property type="protein sequence ID" value="MFB9821448.1"/>
    <property type="molecule type" value="Genomic_DNA"/>
</dbReference>
<dbReference type="PROSITE" id="PS51233">
    <property type="entry name" value="VWFD"/>
    <property type="match status" value="1"/>
</dbReference>
<proteinExistence type="predicted"/>
<dbReference type="InterPro" id="IPR001846">
    <property type="entry name" value="VWF_type-D"/>
</dbReference>
<dbReference type="RefSeq" id="WP_344788790.1">
    <property type="nucleotide sequence ID" value="NZ_BAAAWN010000001.1"/>
</dbReference>
<protein>
    <submittedName>
        <fullName evidence="2">VWD domain-containing protein</fullName>
    </submittedName>
</protein>
<evidence type="ECO:0000313" key="3">
    <source>
        <dbReference type="Proteomes" id="UP001589702"/>
    </source>
</evidence>